<feature type="compositionally biased region" description="Basic and acidic residues" evidence="1">
    <location>
        <begin position="720"/>
        <end position="732"/>
    </location>
</feature>
<evidence type="ECO:0000259" key="2">
    <source>
        <dbReference type="Pfam" id="PF04773"/>
    </source>
</evidence>
<feature type="compositionally biased region" description="Basic and acidic residues" evidence="1">
    <location>
        <begin position="506"/>
        <end position="520"/>
    </location>
</feature>
<dbReference type="InterPro" id="IPR046535">
    <property type="entry name" value="DUF6600"/>
</dbReference>
<feature type="compositionally biased region" description="Low complexity" evidence="1">
    <location>
        <begin position="542"/>
        <end position="551"/>
    </location>
</feature>
<comment type="caution">
    <text evidence="3">The sequence shown here is derived from an EMBL/GenBank/DDBJ whole genome shotgun (WGS) entry which is preliminary data.</text>
</comment>
<organism evidence="3 4">
    <name type="scientific">Nitrospirillum amazonense</name>
    <dbReference type="NCBI Taxonomy" id="28077"/>
    <lineage>
        <taxon>Bacteria</taxon>
        <taxon>Pseudomonadati</taxon>
        <taxon>Pseudomonadota</taxon>
        <taxon>Alphaproteobacteria</taxon>
        <taxon>Rhodospirillales</taxon>
        <taxon>Azospirillaceae</taxon>
        <taxon>Nitrospirillum</taxon>
    </lineage>
</organism>
<evidence type="ECO:0000313" key="4">
    <source>
        <dbReference type="Proteomes" id="UP000319859"/>
    </source>
</evidence>
<dbReference type="EMBL" id="VITN01000006">
    <property type="protein sequence ID" value="TWB20611.1"/>
    <property type="molecule type" value="Genomic_DNA"/>
</dbReference>
<evidence type="ECO:0000313" key="3">
    <source>
        <dbReference type="EMBL" id="TWB20611.1"/>
    </source>
</evidence>
<dbReference type="PANTHER" id="PTHR38731:SF1">
    <property type="entry name" value="FECR PROTEIN DOMAIN-CONTAINING PROTEIN"/>
    <property type="match status" value="1"/>
</dbReference>
<protein>
    <submittedName>
        <fullName evidence="3">FecR family protein</fullName>
    </submittedName>
</protein>
<evidence type="ECO:0000256" key="1">
    <source>
        <dbReference type="SAM" id="MobiDB-lite"/>
    </source>
</evidence>
<feature type="compositionally biased region" description="Pro residues" evidence="1">
    <location>
        <begin position="488"/>
        <end position="502"/>
    </location>
</feature>
<sequence length="804" mass="86060">MPSYAVPERPMARRLGLRHGAMTALALLMTISPFMGDLARAQEGAPTYDDGGDQYAGDPPARVGRLARVQGTVSFHTADGTQWDPATPNYPLTSGNALWTEPGASATVDISTTRLVMDGTTELDIDSLDDRDFTADLAQGQVYVRIRGLMPGERYSLRTPRGLVTLEGPGRYEVSAGDTDTPTRVTVLEGSAQLSGQGLSLRINGGQTGEITGDNPPNVNVRPAEHDPFLTAMLRTDRVGSSTPPPDVMAMPGADDLGEYGSWQATPDYGQVWYPQVESDWAPYRDGHWAYVAPWGWTWIDDAPWGFAPFHYGRWVDIHGRWAWAPGGAVVVGGPPPPPVYAPALVAFFGAGVAIGVSIGGPHYDDRGHPPVGWCPLGWQEPYHPWYRTSPRYVEYVNRPVVRNLTVVNNVTQVTNITINNYANRRGASMMPADAMVAGHYGRYNGGARPWDEHQFANARAVVGRPPLQPTVATAGVTPQVAQRLHLPDPPGGTPAPRPANPGPRFDPRAEGAGPRHLDLRGPNGAPVGGPQAGAFRPGDPHPNGNRPNGNGPNGNGPGADHPGGFRPTDRRPDEPGFHPGQAGPNRPEGAAWANRGPGGLPTLRDHSQPPGLPPVHQATQERPGPVANQAPSPVPQAGVSQPGGPNQHPNHQEGGPGGMSHPAGHPPQGQPGPAQAGPAQAGPERPQGAPAAPRGERHRPDAPNLEERRQPQAPQPPRQADHPPPQHEFHQQPRPQSPAEPRPHMDMPPRPEPQRMPPPQARPEAPHPQPPQHPQPQQHPAHPEPQHQQAPGHPNDPGQPHRN</sequence>
<reference evidence="3 4" key="1">
    <citation type="submission" date="2019-06" db="EMBL/GenBank/DDBJ databases">
        <title>Genomic Encyclopedia of Type Strains, Phase IV (KMG-V): Genome sequencing to study the core and pangenomes of soil and plant-associated prokaryotes.</title>
        <authorList>
            <person name="Whitman W."/>
        </authorList>
    </citation>
    <scope>NUCLEOTIDE SEQUENCE [LARGE SCALE GENOMIC DNA]</scope>
    <source>
        <strain evidence="3 4">BR 11880</strain>
    </source>
</reference>
<dbReference type="InterPro" id="IPR006860">
    <property type="entry name" value="FecR"/>
</dbReference>
<dbReference type="AlphaFoldDB" id="A0A560FG81"/>
<proteinExistence type="predicted"/>
<feature type="compositionally biased region" description="Basic and acidic residues" evidence="1">
    <location>
        <begin position="568"/>
        <end position="577"/>
    </location>
</feature>
<feature type="domain" description="FecR protein" evidence="2">
    <location>
        <begin position="98"/>
        <end position="192"/>
    </location>
</feature>
<dbReference type="Pfam" id="PF20245">
    <property type="entry name" value="DUF6600"/>
    <property type="match status" value="1"/>
</dbReference>
<name>A0A560FG81_9PROT</name>
<feature type="region of interest" description="Disordered" evidence="1">
    <location>
        <begin position="483"/>
        <end position="804"/>
    </location>
</feature>
<feature type="compositionally biased region" description="Basic and acidic residues" evidence="1">
    <location>
        <begin position="695"/>
        <end position="711"/>
    </location>
</feature>
<feature type="compositionally biased region" description="Low complexity" evidence="1">
    <location>
        <begin position="672"/>
        <end position="694"/>
    </location>
</feature>
<dbReference type="PANTHER" id="PTHR38731">
    <property type="entry name" value="LIPL45-RELATED LIPOPROTEIN-RELATED"/>
    <property type="match status" value="1"/>
</dbReference>
<accession>A0A560FG81</accession>
<feature type="compositionally biased region" description="Low complexity" evidence="1">
    <location>
        <begin position="776"/>
        <end position="794"/>
    </location>
</feature>
<dbReference type="Proteomes" id="UP000319859">
    <property type="component" value="Unassembled WGS sequence"/>
</dbReference>
<dbReference type="Pfam" id="PF04773">
    <property type="entry name" value="FecR"/>
    <property type="match status" value="1"/>
</dbReference>
<feature type="compositionally biased region" description="Pro residues" evidence="1">
    <location>
        <begin position="755"/>
        <end position="775"/>
    </location>
</feature>
<gene>
    <name evidence="3" type="ORF">FBZ89_1069</name>
</gene>
<feature type="compositionally biased region" description="Basic and acidic residues" evidence="1">
    <location>
        <begin position="742"/>
        <end position="754"/>
    </location>
</feature>